<dbReference type="Gene3D" id="3.30.470.10">
    <property type="match status" value="1"/>
</dbReference>
<evidence type="ECO:0000313" key="4">
    <source>
        <dbReference type="EMBL" id="CAG9316022.1"/>
    </source>
</evidence>
<dbReference type="PANTHER" id="PTHR42743:SF22">
    <property type="entry name" value="D-AMINO-ACID TRANSAMINASE, CHLOROPLASTIC"/>
    <property type="match status" value="1"/>
</dbReference>
<dbReference type="InterPro" id="IPR043131">
    <property type="entry name" value="BCAT-like_N"/>
</dbReference>
<dbReference type="Pfam" id="PF01063">
    <property type="entry name" value="Aminotran_4"/>
    <property type="match status" value="1"/>
</dbReference>
<organism evidence="4 5">
    <name type="scientific">Blepharisma stoltei</name>
    <dbReference type="NCBI Taxonomy" id="1481888"/>
    <lineage>
        <taxon>Eukaryota</taxon>
        <taxon>Sar</taxon>
        <taxon>Alveolata</taxon>
        <taxon>Ciliophora</taxon>
        <taxon>Postciliodesmatophora</taxon>
        <taxon>Heterotrichea</taxon>
        <taxon>Heterotrichida</taxon>
        <taxon>Blepharismidae</taxon>
        <taxon>Blepharisma</taxon>
    </lineage>
</organism>
<keyword evidence="3" id="KW-0663">Pyridoxal phosphate</keyword>
<evidence type="ECO:0000256" key="2">
    <source>
        <dbReference type="ARBA" id="ARBA00009320"/>
    </source>
</evidence>
<dbReference type="Proteomes" id="UP001162131">
    <property type="component" value="Unassembled WGS sequence"/>
</dbReference>
<gene>
    <name evidence="4" type="ORF">BSTOLATCC_MIC15466</name>
</gene>
<accession>A0AAU9INK1</accession>
<sequence length="308" mass="34172">MALPVFKSRLEIINAIRTSYQQTSLTLRAMYDSRIDAIVTDNLFIRIPIIDQINEGWGVFDTANVYQGNVYQLEKHLERIMFSAAGAKIPVPLTLGQMKEKVLQLISLFDCNNLRVRVFLSKGLVGESSEAQGIFYALLYTDPNQVKPETVKERSVSIPLKPRELAVIKTNNYLCNTLCSLEAKEKGGYMGVMLDENGYLAESAMANVAVILPGGHFRTPFPDKILEGTTIKRVLLFCEELVKNGELQSASRGNISLEEAKHSEEMLIVGGDNIVGITEFDGEPIGSGAMGIITRKIKNFLQQDHVSI</sequence>
<dbReference type="GO" id="GO:0046394">
    <property type="term" value="P:carboxylic acid biosynthetic process"/>
    <property type="evidence" value="ECO:0007669"/>
    <property type="project" value="UniProtKB-ARBA"/>
</dbReference>
<dbReference type="Gene3D" id="3.20.10.10">
    <property type="entry name" value="D-amino Acid Aminotransferase, subunit A, domain 2"/>
    <property type="match status" value="1"/>
</dbReference>
<dbReference type="PANTHER" id="PTHR42743">
    <property type="entry name" value="AMINO-ACID AMINOTRANSFERASE"/>
    <property type="match status" value="1"/>
</dbReference>
<comment type="similarity">
    <text evidence="2">Belongs to the class-IV pyridoxal-phosphate-dependent aminotransferase family.</text>
</comment>
<comment type="caution">
    <text evidence="4">The sequence shown here is derived from an EMBL/GenBank/DDBJ whole genome shotgun (WGS) entry which is preliminary data.</text>
</comment>
<evidence type="ECO:0000256" key="3">
    <source>
        <dbReference type="ARBA" id="ARBA00022898"/>
    </source>
</evidence>
<proteinExistence type="inferred from homology"/>
<comment type="cofactor">
    <cofactor evidence="1">
        <name>pyridoxal 5'-phosphate</name>
        <dbReference type="ChEBI" id="CHEBI:597326"/>
    </cofactor>
</comment>
<keyword evidence="5" id="KW-1185">Reference proteome</keyword>
<dbReference type="EMBL" id="CAJZBQ010000015">
    <property type="protein sequence ID" value="CAG9316022.1"/>
    <property type="molecule type" value="Genomic_DNA"/>
</dbReference>
<evidence type="ECO:0000313" key="5">
    <source>
        <dbReference type="Proteomes" id="UP001162131"/>
    </source>
</evidence>
<dbReference type="GO" id="GO:0008652">
    <property type="term" value="P:amino acid biosynthetic process"/>
    <property type="evidence" value="ECO:0007669"/>
    <property type="project" value="UniProtKB-ARBA"/>
</dbReference>
<dbReference type="SUPFAM" id="SSF56752">
    <property type="entry name" value="D-aminoacid aminotransferase-like PLP-dependent enzymes"/>
    <property type="match status" value="1"/>
</dbReference>
<dbReference type="AlphaFoldDB" id="A0AAU9INK1"/>
<dbReference type="InterPro" id="IPR050571">
    <property type="entry name" value="Class-IV_PLP-Dep_Aminotrnsfr"/>
</dbReference>
<name>A0AAU9INK1_9CILI</name>
<dbReference type="InterPro" id="IPR043132">
    <property type="entry name" value="BCAT-like_C"/>
</dbReference>
<dbReference type="InterPro" id="IPR036038">
    <property type="entry name" value="Aminotransferase-like"/>
</dbReference>
<dbReference type="CDD" id="cd00449">
    <property type="entry name" value="PLPDE_IV"/>
    <property type="match status" value="1"/>
</dbReference>
<reference evidence="4" key="1">
    <citation type="submission" date="2021-09" db="EMBL/GenBank/DDBJ databases">
        <authorList>
            <consortium name="AG Swart"/>
            <person name="Singh M."/>
            <person name="Singh A."/>
            <person name="Seah K."/>
            <person name="Emmerich C."/>
        </authorList>
    </citation>
    <scope>NUCLEOTIDE SEQUENCE</scope>
    <source>
        <strain evidence="4">ATCC30299</strain>
    </source>
</reference>
<dbReference type="GO" id="GO:0003824">
    <property type="term" value="F:catalytic activity"/>
    <property type="evidence" value="ECO:0007669"/>
    <property type="project" value="InterPro"/>
</dbReference>
<dbReference type="InterPro" id="IPR001544">
    <property type="entry name" value="Aminotrans_IV"/>
</dbReference>
<evidence type="ECO:0000256" key="1">
    <source>
        <dbReference type="ARBA" id="ARBA00001933"/>
    </source>
</evidence>
<protein>
    <submittedName>
        <fullName evidence="4">Uncharacterized protein</fullName>
    </submittedName>
</protein>
<dbReference type="FunFam" id="3.20.10.10:FF:000002">
    <property type="entry name" value="D-alanine aminotransferase"/>
    <property type="match status" value="1"/>
</dbReference>